<dbReference type="EMBL" id="CP010411">
    <property type="protein sequence ID" value="ALE09518.1"/>
    <property type="molecule type" value="Genomic_DNA"/>
</dbReference>
<evidence type="ECO:0000313" key="2">
    <source>
        <dbReference type="Proteomes" id="UP000067206"/>
    </source>
</evidence>
<organism evidence="1 2">
    <name type="scientific">Bifidobacterium longum subsp. infantis</name>
    <dbReference type="NCBI Taxonomy" id="1682"/>
    <lineage>
        <taxon>Bacteria</taxon>
        <taxon>Bacillati</taxon>
        <taxon>Actinomycetota</taxon>
        <taxon>Actinomycetes</taxon>
        <taxon>Bifidobacteriales</taxon>
        <taxon>Bifidobacteriaceae</taxon>
        <taxon>Bifidobacterium</taxon>
    </lineage>
</organism>
<dbReference type="Proteomes" id="UP000067206">
    <property type="component" value="Chromosome"/>
</dbReference>
<name>A0A0M4LUT9_BIFLI</name>
<protein>
    <submittedName>
        <fullName evidence="1">Uncharacterized protein</fullName>
    </submittedName>
</protein>
<evidence type="ECO:0000313" key="1">
    <source>
        <dbReference type="EMBL" id="ALE09518.1"/>
    </source>
</evidence>
<dbReference type="AlphaFoldDB" id="A0A0M4LUT9"/>
<accession>A0A0M4LUT9</accession>
<dbReference type="PATRIC" id="fig|1682.24.peg.1461"/>
<proteinExistence type="predicted"/>
<reference evidence="1 2" key="1">
    <citation type="submission" date="2014-12" db="EMBL/GenBank/DDBJ databases">
        <title>Complete genome sequence of Bifidobacterium longum subsp. infantis BT1.</title>
        <authorList>
            <person name="Kim J.F."/>
            <person name="Kwak M.-J."/>
        </authorList>
    </citation>
    <scope>NUCLEOTIDE SEQUENCE [LARGE SCALE GENOMIC DNA]</scope>
    <source>
        <strain evidence="1 2">BT1</strain>
    </source>
</reference>
<gene>
    <name evidence="1" type="ORF">RY67_1498</name>
</gene>
<sequence length="42" mass="4963">MYVSSRNTAWIPEPSSFLPKWHIGVLDRHFKDAMISRMDKTL</sequence>